<evidence type="ECO:0000313" key="4">
    <source>
        <dbReference type="Proteomes" id="UP001165395"/>
    </source>
</evidence>
<reference evidence="3" key="1">
    <citation type="submission" date="2021-10" db="EMBL/GenBank/DDBJ databases">
        <title>The complete genome sequence of Leeia sp. TBRC 13508.</title>
        <authorList>
            <person name="Charoenyingcharoen P."/>
            <person name="Yukphan P."/>
        </authorList>
    </citation>
    <scope>NUCLEOTIDE SEQUENCE</scope>
    <source>
        <strain evidence="3">TBRC 13508</strain>
    </source>
</reference>
<gene>
    <name evidence="3" type="ORF">LIN78_10955</name>
</gene>
<accession>A0ABS8D787</accession>
<dbReference type="InterPro" id="IPR006674">
    <property type="entry name" value="HD_domain"/>
</dbReference>
<feature type="domain" description="HD" evidence="2">
    <location>
        <begin position="72"/>
        <end position="255"/>
    </location>
</feature>
<dbReference type="Pfam" id="PF01966">
    <property type="entry name" value="HD"/>
    <property type="match status" value="1"/>
</dbReference>
<dbReference type="PROSITE" id="PS51831">
    <property type="entry name" value="HD"/>
    <property type="match status" value="1"/>
</dbReference>
<dbReference type="Proteomes" id="UP001165395">
    <property type="component" value="Unassembled WGS sequence"/>
</dbReference>
<evidence type="ECO:0000256" key="1">
    <source>
        <dbReference type="ARBA" id="ARBA00022801"/>
    </source>
</evidence>
<dbReference type="EMBL" id="JAJBZT010000005">
    <property type="protein sequence ID" value="MCB6184064.1"/>
    <property type="molecule type" value="Genomic_DNA"/>
</dbReference>
<evidence type="ECO:0000313" key="3">
    <source>
        <dbReference type="EMBL" id="MCB6184064.1"/>
    </source>
</evidence>
<dbReference type="InterPro" id="IPR006261">
    <property type="entry name" value="dGTPase"/>
</dbReference>
<comment type="caution">
    <text evidence="3">The sequence shown here is derived from an EMBL/GenBank/DDBJ whole genome shotgun (WGS) entry which is preliminary data.</text>
</comment>
<dbReference type="Gene3D" id="1.10.3550.10">
    <property type="entry name" value="eoxyguanosinetriphosphate triphosphohydrolase domain-like"/>
    <property type="match status" value="1"/>
</dbReference>
<dbReference type="PANTHER" id="PTHR11373:SF40">
    <property type="entry name" value="DEOXYGUANOSINETRIPHOSPHATE TRIPHOSPHOHYDROLASE-LIKE PROTEIN 2"/>
    <property type="match status" value="1"/>
</dbReference>
<name>A0ABS8D787_9NEIS</name>
<dbReference type="RefSeq" id="WP_227180970.1">
    <property type="nucleotide sequence ID" value="NZ_JAJBZT010000005.1"/>
</dbReference>
<dbReference type="Gene3D" id="1.10.3410.10">
    <property type="entry name" value="putative deoxyguanosinetriphosphate triphosphohydrolase like domain"/>
    <property type="match status" value="1"/>
</dbReference>
<sequence length="448" mass="48983">MNWQQLLSTTRFRIADGKAVPTVSPATAEGASGLRSDFHIDHDRVVFSSAFRRLGRKTQVHPLASHDHTHNRLTHSVEVSSVGRSLGNRVGAALDQHGLLPAGFTPFDIGAIVQVACLAHDIGNPPFGHTGEDALRVWFRDPAQAHFLAGLTPAETLDVQTYEGNAHGFRMVAALEMYEKDGGMRLTAAALGALMKYPWTVDVSPKPGKFNLYQSELPYFEAVAESLGLPELSTNRWARHPLSYLMEAADDICYAILDLEDAVEIGILDVHEFERLLTPLAGLDDRVWRTTDPRQKCALLRGTVVGKCVTALADRFMAHHDSLMHGQFAGKDLLAVCPEEINHPLLAAKDLASRKVYRHRSKVVTEVAAYPCMATILNVLIPGVHTLVTKGEHAMSTKEKIQLSLLDRPLPVQEGLYACYMTVLDYVGSMTDNAAAGLAREVSGVGII</sequence>
<proteinExistence type="predicted"/>
<dbReference type="InterPro" id="IPR027432">
    <property type="entry name" value="dGTP_triphosphohydrolase_C"/>
</dbReference>
<keyword evidence="1" id="KW-0378">Hydrolase</keyword>
<dbReference type="PANTHER" id="PTHR11373">
    <property type="entry name" value="DEOXYNUCLEOSIDE TRIPHOSPHATE TRIPHOSPHOHYDROLASE"/>
    <property type="match status" value="1"/>
</dbReference>
<dbReference type="InterPro" id="IPR003607">
    <property type="entry name" value="HD/PDEase_dom"/>
</dbReference>
<evidence type="ECO:0000259" key="2">
    <source>
        <dbReference type="PROSITE" id="PS51831"/>
    </source>
</evidence>
<protein>
    <submittedName>
        <fullName evidence="3">Deoxyguanosinetriphosphate triphosphohydrolase</fullName>
    </submittedName>
</protein>
<dbReference type="SUPFAM" id="SSF109604">
    <property type="entry name" value="HD-domain/PDEase-like"/>
    <property type="match status" value="1"/>
</dbReference>
<dbReference type="InterPro" id="IPR050135">
    <property type="entry name" value="dGTPase-like"/>
</dbReference>
<organism evidence="3 4">
    <name type="scientific">Leeia speluncae</name>
    <dbReference type="NCBI Taxonomy" id="2884804"/>
    <lineage>
        <taxon>Bacteria</taxon>
        <taxon>Pseudomonadati</taxon>
        <taxon>Pseudomonadota</taxon>
        <taxon>Betaproteobacteria</taxon>
        <taxon>Neisseriales</taxon>
        <taxon>Leeiaceae</taxon>
        <taxon>Leeia</taxon>
    </lineage>
</organism>
<dbReference type="NCBIfam" id="TIGR01353">
    <property type="entry name" value="dGTP_triPase"/>
    <property type="match status" value="1"/>
</dbReference>
<keyword evidence="4" id="KW-1185">Reference proteome</keyword>
<dbReference type="SMART" id="SM00471">
    <property type="entry name" value="HDc"/>
    <property type="match status" value="1"/>
</dbReference>
<dbReference type="InterPro" id="IPR023293">
    <property type="entry name" value="dGTP_triP_hydro_central_sf"/>
</dbReference>
<dbReference type="NCBIfam" id="NF002205">
    <property type="entry name" value="PRK01096.1"/>
    <property type="match status" value="1"/>
</dbReference>
<dbReference type="Gene3D" id="1.10.3210.10">
    <property type="entry name" value="Hypothetical protein af1432"/>
    <property type="match status" value="1"/>
</dbReference>